<keyword evidence="1" id="KW-0732">Signal</keyword>
<proteinExistence type="predicted"/>
<gene>
    <name evidence="2" type="ORF">FAZ21_00990</name>
</gene>
<feature type="chain" id="PRO_5020345439" evidence="1">
    <location>
        <begin position="26"/>
        <end position="276"/>
    </location>
</feature>
<evidence type="ECO:0000313" key="3">
    <source>
        <dbReference type="Proteomes" id="UP000310016"/>
    </source>
</evidence>
<protein>
    <submittedName>
        <fullName evidence="2">Uncharacterized protein</fullName>
    </submittedName>
</protein>
<dbReference type="RefSeq" id="WP_136771407.1">
    <property type="nucleotide sequence ID" value="NZ_CP156074.1"/>
</dbReference>
<accession>A0A4U0QE38</accession>
<name>A0A4U0QE38_9NEIS</name>
<keyword evidence="3" id="KW-1185">Reference proteome</keyword>
<organism evidence="2 3">
    <name type="scientific">Chitiniphilus eburneus</name>
    <dbReference type="NCBI Taxonomy" id="2571148"/>
    <lineage>
        <taxon>Bacteria</taxon>
        <taxon>Pseudomonadati</taxon>
        <taxon>Pseudomonadota</taxon>
        <taxon>Betaproteobacteria</taxon>
        <taxon>Neisseriales</taxon>
        <taxon>Chitinibacteraceae</taxon>
        <taxon>Chitiniphilus</taxon>
    </lineage>
</organism>
<evidence type="ECO:0000313" key="2">
    <source>
        <dbReference type="EMBL" id="TJZ78892.1"/>
    </source>
</evidence>
<dbReference type="EMBL" id="SUMF01000001">
    <property type="protein sequence ID" value="TJZ78892.1"/>
    <property type="molecule type" value="Genomic_DNA"/>
</dbReference>
<feature type="signal peptide" evidence="1">
    <location>
        <begin position="1"/>
        <end position="25"/>
    </location>
</feature>
<reference evidence="2 3" key="1">
    <citation type="submission" date="2019-04" db="EMBL/GenBank/DDBJ databases">
        <title>Chitiniphilus eburnea sp. nov., a novel chitinolytic bacterium isolated from aquaculture sludge.</title>
        <authorList>
            <person name="Sheng M."/>
        </authorList>
    </citation>
    <scope>NUCLEOTIDE SEQUENCE [LARGE SCALE GENOMIC DNA]</scope>
    <source>
        <strain evidence="2 3">HX-2-15</strain>
    </source>
</reference>
<sequence>MSLLVRFAHNAAAVIALIAASSAMAANCPLISGTFTTTMGTNLYTPSPQQTFQADGNGTALVRISGAGTFNSGIIGYPADCVRLYFSPSYTVYIDGSPSIVSGADINWQFDNTFRLAPGTHQIFLEGKYVVPASNSPQYRRSSVVSITVTAPQQPQPQPPGEITGWIDGVYKDASGIPTVYGWACQQRVARSIDVHVYLGGAWPTGTIVTGGPASVPAESAVSAACGTSNVPHRFSFPIYNWRSYPGMGIYVHGISTTGGNNSLLGHSGTYTIPAN</sequence>
<evidence type="ECO:0000256" key="1">
    <source>
        <dbReference type="SAM" id="SignalP"/>
    </source>
</evidence>
<dbReference type="Proteomes" id="UP000310016">
    <property type="component" value="Unassembled WGS sequence"/>
</dbReference>
<dbReference type="AlphaFoldDB" id="A0A4U0QE38"/>
<comment type="caution">
    <text evidence="2">The sequence shown here is derived from an EMBL/GenBank/DDBJ whole genome shotgun (WGS) entry which is preliminary data.</text>
</comment>